<name>A0ACC5VR46_9GAMM</name>
<accession>A0ACC5VR46</accession>
<evidence type="ECO:0000313" key="2">
    <source>
        <dbReference type="Proteomes" id="UP001319846"/>
    </source>
</evidence>
<protein>
    <submittedName>
        <fullName evidence="1">Uncharacterized protein</fullName>
    </submittedName>
</protein>
<keyword evidence="2" id="KW-1185">Reference proteome</keyword>
<sequence>MLNKYRMKALFLAMILAFSVVALTGCGGDDAPNENAQPEPEEPLNTGPMANDDNNGVPPTEDGT</sequence>
<gene>
    <name evidence="1" type="ORF">HW452_01350</name>
</gene>
<proteinExistence type="predicted"/>
<reference evidence="1" key="1">
    <citation type="submission" date="2020-06" db="EMBL/GenBank/DDBJ databases">
        <title>Whole Genome Sequence of Halomonas aquamarina MB598.</title>
        <authorList>
            <person name="Pervaiz M."/>
            <person name="Fariq A."/>
            <person name="Yasmin A."/>
            <person name="Welch M."/>
        </authorList>
    </citation>
    <scope>NUCLEOTIDE SEQUENCE</scope>
    <source>
        <strain evidence="1">MB598</strain>
    </source>
</reference>
<evidence type="ECO:0000313" key="1">
    <source>
        <dbReference type="EMBL" id="MBZ5486171.1"/>
    </source>
</evidence>
<dbReference type="Proteomes" id="UP001319846">
    <property type="component" value="Unassembled WGS sequence"/>
</dbReference>
<comment type="caution">
    <text evidence="1">The sequence shown here is derived from an EMBL/GenBank/DDBJ whole genome shotgun (WGS) entry which is preliminary data.</text>
</comment>
<organism evidence="1 2">
    <name type="scientific">Vreelandella aquamarina</name>
    <dbReference type="NCBI Taxonomy" id="77097"/>
    <lineage>
        <taxon>Bacteria</taxon>
        <taxon>Pseudomonadati</taxon>
        <taxon>Pseudomonadota</taxon>
        <taxon>Gammaproteobacteria</taxon>
        <taxon>Oceanospirillales</taxon>
        <taxon>Halomonadaceae</taxon>
        <taxon>Vreelandella</taxon>
    </lineage>
</organism>
<dbReference type="EMBL" id="JABYQT010000001">
    <property type="protein sequence ID" value="MBZ5486171.1"/>
    <property type="molecule type" value="Genomic_DNA"/>
</dbReference>